<accession>A0A5B8IE04</accession>
<organism evidence="4 5">
    <name type="scientific">Streptomyces qinzhouensis</name>
    <dbReference type="NCBI Taxonomy" id="2599401"/>
    <lineage>
        <taxon>Bacteria</taxon>
        <taxon>Bacillati</taxon>
        <taxon>Actinomycetota</taxon>
        <taxon>Actinomycetes</taxon>
        <taxon>Kitasatosporales</taxon>
        <taxon>Streptomycetaceae</taxon>
        <taxon>Streptomyces</taxon>
    </lineage>
</organism>
<name>A0A5B8IE04_9ACTN</name>
<reference evidence="4 5" key="1">
    <citation type="submission" date="2019-07" db="EMBL/GenBank/DDBJ databases">
        <authorList>
            <person name="Zhu P."/>
        </authorList>
    </citation>
    <scope>NUCLEOTIDE SEQUENCE [LARGE SCALE GENOMIC DNA]</scope>
    <source>
        <strain evidence="4 5">SSL-25</strain>
    </source>
</reference>
<evidence type="ECO:0000256" key="2">
    <source>
        <dbReference type="SAM" id="MobiDB-lite"/>
    </source>
</evidence>
<dbReference type="PANTHER" id="PTHR45947">
    <property type="entry name" value="SULFOQUINOVOSYL TRANSFERASE SQD2"/>
    <property type="match status" value="1"/>
</dbReference>
<dbReference type="InterPro" id="IPR001296">
    <property type="entry name" value="Glyco_trans_1"/>
</dbReference>
<dbReference type="KEGG" id="sqz:FQU76_01175"/>
<protein>
    <submittedName>
        <fullName evidence="4">Glycosyltransferase family 4 protein</fullName>
    </submittedName>
</protein>
<dbReference type="InterPro" id="IPR050194">
    <property type="entry name" value="Glycosyltransferase_grp1"/>
</dbReference>
<evidence type="ECO:0000259" key="3">
    <source>
        <dbReference type="Pfam" id="PF00534"/>
    </source>
</evidence>
<proteinExistence type="predicted"/>
<evidence type="ECO:0000256" key="1">
    <source>
        <dbReference type="ARBA" id="ARBA00022679"/>
    </source>
</evidence>
<dbReference type="GO" id="GO:0016757">
    <property type="term" value="F:glycosyltransferase activity"/>
    <property type="evidence" value="ECO:0007669"/>
    <property type="project" value="InterPro"/>
</dbReference>
<feature type="region of interest" description="Disordered" evidence="2">
    <location>
        <begin position="212"/>
        <end position="238"/>
    </location>
</feature>
<dbReference type="OrthoDB" id="9765330at2"/>
<dbReference type="AlphaFoldDB" id="A0A5B8IE04"/>
<dbReference type="Gene3D" id="3.40.50.2000">
    <property type="entry name" value="Glycogen Phosphorylase B"/>
    <property type="match status" value="1"/>
</dbReference>
<dbReference type="CDD" id="cd03801">
    <property type="entry name" value="GT4_PimA-like"/>
    <property type="match status" value="1"/>
</dbReference>
<keyword evidence="5" id="KW-1185">Reference proteome</keyword>
<dbReference type="EMBL" id="CP042266">
    <property type="protein sequence ID" value="QDY75339.1"/>
    <property type="molecule type" value="Genomic_DNA"/>
</dbReference>
<feature type="domain" description="Glycosyl transferase family 1" evidence="3">
    <location>
        <begin position="231"/>
        <end position="401"/>
    </location>
</feature>
<gene>
    <name evidence="4" type="ORF">FQU76_01175</name>
</gene>
<dbReference type="Pfam" id="PF00534">
    <property type="entry name" value="Glycos_transf_1"/>
    <property type="match status" value="1"/>
</dbReference>
<dbReference type="PANTHER" id="PTHR45947:SF3">
    <property type="entry name" value="SULFOQUINOVOSYL TRANSFERASE SQD2"/>
    <property type="match status" value="1"/>
</dbReference>
<dbReference type="RefSeq" id="WP_146478651.1">
    <property type="nucleotide sequence ID" value="NZ_CP042266.1"/>
</dbReference>
<dbReference type="SUPFAM" id="SSF53756">
    <property type="entry name" value="UDP-Glycosyltransferase/glycogen phosphorylase"/>
    <property type="match status" value="1"/>
</dbReference>
<keyword evidence="1 4" id="KW-0808">Transferase</keyword>
<evidence type="ECO:0000313" key="4">
    <source>
        <dbReference type="EMBL" id="QDY75339.1"/>
    </source>
</evidence>
<evidence type="ECO:0000313" key="5">
    <source>
        <dbReference type="Proteomes" id="UP000320580"/>
    </source>
</evidence>
<dbReference type="Proteomes" id="UP000320580">
    <property type="component" value="Chromosome"/>
</dbReference>
<sequence length="431" mass="46442">MRTDRALLYCAVNGIANNTNGVGRQTKTFLGTLQQHHAALTVQVGAFTPYLAVPEPGPALWGYDPADLAHARTVVEALGGRVIPLSWDAGAPMWRPANWQALSAGAARAAATLAVVHERVLVIGVDTPFAGLAHHAGTNPRVDTVLALFSTARITERPHPDPGRLTWETAAITAVNQRPRVWAAGIGDFLTRHLHDTYGLRSDRVRPWPSGLHLTDPRLSPPTPAEAEHTARHHGIPTDRPLITAVGRTDRTKGLDLLIEAAAPLRDRTHLAMIAVPTDDDRARLLDVYRERCAALRLDATVVGHFDPELPRALAALPTSRVMAVPSLGETLANIVFETCLWARGHGSVVLAPAIDGFPEQITDGHNGLLYHPTRPGALTAGLRRALGLTETERSALREAAHRRVAAERDAARHLATLLTSIWPSPPGPGR</sequence>